<protein>
    <recommendedName>
        <fullName evidence="7">rRNA-processing protein UTP23 homolog</fullName>
    </recommendedName>
</protein>
<proteinExistence type="inferred from homology"/>
<evidence type="ECO:0000256" key="6">
    <source>
        <dbReference type="ARBA" id="ARBA00038503"/>
    </source>
</evidence>
<name>A0AAV7JVR4_9METZ</name>
<comment type="caution">
    <text evidence="9">The sequence shown here is derived from an EMBL/GenBank/DDBJ whole genome shotgun (WGS) entry which is preliminary data.</text>
</comment>
<dbReference type="EMBL" id="JAKMXF010000298">
    <property type="protein sequence ID" value="KAI6652525.1"/>
    <property type="molecule type" value="Genomic_DNA"/>
</dbReference>
<comment type="similarity">
    <text evidence="6">Belongs to the UTP23/FCF1 family. UTP23 subfamily.</text>
</comment>
<keyword evidence="10" id="KW-1185">Reference proteome</keyword>
<evidence type="ECO:0000256" key="1">
    <source>
        <dbReference type="ARBA" id="ARBA00004604"/>
    </source>
</evidence>
<feature type="region of interest" description="Disordered" evidence="8">
    <location>
        <begin position="195"/>
        <end position="250"/>
    </location>
</feature>
<organism evidence="9 10">
    <name type="scientific">Oopsacas minuta</name>
    <dbReference type="NCBI Taxonomy" id="111878"/>
    <lineage>
        <taxon>Eukaryota</taxon>
        <taxon>Metazoa</taxon>
        <taxon>Porifera</taxon>
        <taxon>Hexactinellida</taxon>
        <taxon>Hexasterophora</taxon>
        <taxon>Lyssacinosida</taxon>
        <taxon>Leucopsacidae</taxon>
        <taxon>Oopsacas</taxon>
    </lineage>
</organism>
<accession>A0AAV7JVR4</accession>
<keyword evidence="2" id="KW-0690">Ribosome biogenesis</keyword>
<dbReference type="GO" id="GO:0032040">
    <property type="term" value="C:small-subunit processome"/>
    <property type="evidence" value="ECO:0007669"/>
    <property type="project" value="InterPro"/>
</dbReference>
<dbReference type="AlphaFoldDB" id="A0AAV7JVR4"/>
<evidence type="ECO:0000256" key="3">
    <source>
        <dbReference type="ARBA" id="ARBA00022552"/>
    </source>
</evidence>
<dbReference type="GO" id="GO:0006364">
    <property type="term" value="P:rRNA processing"/>
    <property type="evidence" value="ECO:0007669"/>
    <property type="project" value="UniProtKB-KW"/>
</dbReference>
<keyword evidence="4" id="KW-0539">Nucleus</keyword>
<dbReference type="Gene3D" id="3.40.50.1010">
    <property type="entry name" value="5'-nuclease"/>
    <property type="match status" value="1"/>
</dbReference>
<dbReference type="FunFam" id="3.40.50.1010:FF:000006">
    <property type="entry name" value="rRNA-processing protein UTP23 homolog"/>
    <property type="match status" value="1"/>
</dbReference>
<evidence type="ECO:0000256" key="4">
    <source>
        <dbReference type="ARBA" id="ARBA00023242"/>
    </source>
</evidence>
<gene>
    <name evidence="9" type="ORF">LOD99_4310</name>
</gene>
<evidence type="ECO:0000256" key="5">
    <source>
        <dbReference type="ARBA" id="ARBA00037300"/>
    </source>
</evidence>
<sequence>MKYKRKKQAKRILQLLRTTFHFHEPFQILIDGTFCQSALEHKINIRDQLSNYLSASVRLFTTKCAVNEINSLGEPFKGGLYIIKQYKYLKCNHDNKHMAAECFLGLVGEENKNRYMVATLDRSLKFKVREIPGTPILTLANNALVLEAPSLQTKIKSDKIEYSKLCPSRDERNIIAGLKAQLPKVSVTAKINKRKIPKGPNPMSRKVSKQVNTVTKKKGTADKSKQRRVRKMKQKAHLLLSKIEVPDKTN</sequence>
<dbReference type="InterPro" id="IPR006984">
    <property type="entry name" value="Fcf1/UTP23"/>
</dbReference>
<comment type="subcellular location">
    <subcellularLocation>
        <location evidence="1">Nucleus</location>
        <location evidence="1">Nucleolus</location>
    </subcellularLocation>
</comment>
<dbReference type="SUPFAM" id="SSF88723">
    <property type="entry name" value="PIN domain-like"/>
    <property type="match status" value="1"/>
</dbReference>
<evidence type="ECO:0000256" key="2">
    <source>
        <dbReference type="ARBA" id="ARBA00022517"/>
    </source>
</evidence>
<evidence type="ECO:0000313" key="9">
    <source>
        <dbReference type="EMBL" id="KAI6652525.1"/>
    </source>
</evidence>
<evidence type="ECO:0000256" key="8">
    <source>
        <dbReference type="SAM" id="MobiDB-lite"/>
    </source>
</evidence>
<dbReference type="Pfam" id="PF04900">
    <property type="entry name" value="Fcf1"/>
    <property type="match status" value="1"/>
</dbReference>
<dbReference type="PANTHER" id="PTHR12416">
    <property type="entry name" value="RRNA-PROCESSING PROTEIN UTP23 HOMOLOG"/>
    <property type="match status" value="1"/>
</dbReference>
<evidence type="ECO:0000313" key="10">
    <source>
        <dbReference type="Proteomes" id="UP001165289"/>
    </source>
</evidence>
<dbReference type="InterPro" id="IPR029060">
    <property type="entry name" value="PIN-like_dom_sf"/>
</dbReference>
<dbReference type="Proteomes" id="UP001165289">
    <property type="component" value="Unassembled WGS sequence"/>
</dbReference>
<reference evidence="9 10" key="1">
    <citation type="journal article" date="2023" name="BMC Biol.">
        <title>The compact genome of the sponge Oopsacas minuta (Hexactinellida) is lacking key metazoan core genes.</title>
        <authorList>
            <person name="Santini S."/>
            <person name="Schenkelaars Q."/>
            <person name="Jourda C."/>
            <person name="Duchesne M."/>
            <person name="Belahbib H."/>
            <person name="Rocher C."/>
            <person name="Selva M."/>
            <person name="Riesgo A."/>
            <person name="Vervoort M."/>
            <person name="Leys S.P."/>
            <person name="Kodjabachian L."/>
            <person name="Le Bivic A."/>
            <person name="Borchiellini C."/>
            <person name="Claverie J.M."/>
            <person name="Renard E."/>
        </authorList>
    </citation>
    <scope>NUCLEOTIDE SEQUENCE [LARGE SCALE GENOMIC DNA]</scope>
    <source>
        <strain evidence="9">SPO-2</strain>
    </source>
</reference>
<comment type="function">
    <text evidence="5">Involved in rRNA-processing and ribosome biogenesis.</text>
</comment>
<feature type="compositionally biased region" description="Basic residues" evidence="8">
    <location>
        <begin position="225"/>
        <end position="236"/>
    </location>
</feature>
<evidence type="ECO:0000256" key="7">
    <source>
        <dbReference type="ARBA" id="ARBA00071400"/>
    </source>
</evidence>
<keyword evidence="3" id="KW-0698">rRNA processing</keyword>